<feature type="transmembrane region" description="Helical" evidence="1">
    <location>
        <begin position="176"/>
        <end position="194"/>
    </location>
</feature>
<protein>
    <submittedName>
        <fullName evidence="3">Undecaprenyl-diphosphatase</fullName>
    </submittedName>
</protein>
<feature type="transmembrane region" description="Helical" evidence="1">
    <location>
        <begin position="153"/>
        <end position="170"/>
    </location>
</feature>
<dbReference type="Gene3D" id="1.20.144.10">
    <property type="entry name" value="Phosphatidic acid phosphatase type 2/haloperoxidase"/>
    <property type="match status" value="2"/>
</dbReference>
<dbReference type="AlphaFoldDB" id="A0A327YGU2"/>
<dbReference type="CDD" id="cd03392">
    <property type="entry name" value="PAP2_like_2"/>
    <property type="match status" value="1"/>
</dbReference>
<accession>A0A327YGU2</accession>
<dbReference type="OrthoDB" id="9789113at2"/>
<evidence type="ECO:0000256" key="1">
    <source>
        <dbReference type="SAM" id="Phobius"/>
    </source>
</evidence>
<proteinExistence type="predicted"/>
<organism evidence="3 4">
    <name type="scientific">Paranoxybacillus vitaminiphilus</name>
    <dbReference type="NCBI Taxonomy" id="581036"/>
    <lineage>
        <taxon>Bacteria</taxon>
        <taxon>Bacillati</taxon>
        <taxon>Bacillota</taxon>
        <taxon>Bacilli</taxon>
        <taxon>Bacillales</taxon>
        <taxon>Anoxybacillaceae</taxon>
        <taxon>Paranoxybacillus</taxon>
    </lineage>
</organism>
<dbReference type="PANTHER" id="PTHR14969:SF13">
    <property type="entry name" value="AT30094P"/>
    <property type="match status" value="1"/>
</dbReference>
<feature type="transmembrane region" description="Helical" evidence="1">
    <location>
        <begin position="121"/>
        <end position="141"/>
    </location>
</feature>
<evidence type="ECO:0000313" key="4">
    <source>
        <dbReference type="Proteomes" id="UP000248555"/>
    </source>
</evidence>
<keyword evidence="1" id="KW-0812">Transmembrane</keyword>
<evidence type="ECO:0000313" key="3">
    <source>
        <dbReference type="EMBL" id="RAK19492.1"/>
    </source>
</evidence>
<keyword evidence="4" id="KW-1185">Reference proteome</keyword>
<feature type="transmembrane region" description="Helical" evidence="1">
    <location>
        <begin position="47"/>
        <end position="74"/>
    </location>
</feature>
<feature type="transmembrane region" description="Helical" evidence="1">
    <location>
        <begin position="10"/>
        <end position="27"/>
    </location>
</feature>
<feature type="domain" description="Phosphatidic acid phosphatase type 2/haloperoxidase" evidence="2">
    <location>
        <begin position="82"/>
        <end position="191"/>
    </location>
</feature>
<dbReference type="InterPro" id="IPR036938">
    <property type="entry name" value="PAP2/HPO_sf"/>
</dbReference>
<feature type="transmembrane region" description="Helical" evidence="1">
    <location>
        <begin position="81"/>
        <end position="101"/>
    </location>
</feature>
<keyword evidence="1" id="KW-1133">Transmembrane helix</keyword>
<dbReference type="SUPFAM" id="SSF48317">
    <property type="entry name" value="Acid phosphatase/Vanadium-dependent haloperoxidase"/>
    <property type="match status" value="1"/>
</dbReference>
<name>A0A327YGU2_9BACL</name>
<dbReference type="PANTHER" id="PTHR14969">
    <property type="entry name" value="SPHINGOSINE-1-PHOSPHATE PHOSPHOHYDROLASE"/>
    <property type="match status" value="1"/>
</dbReference>
<dbReference type="Proteomes" id="UP000248555">
    <property type="component" value="Unassembled WGS sequence"/>
</dbReference>
<dbReference type="EMBL" id="QLMH01000006">
    <property type="protein sequence ID" value="RAK19492.1"/>
    <property type="molecule type" value="Genomic_DNA"/>
</dbReference>
<gene>
    <name evidence="3" type="ORF">B0I26_106116</name>
</gene>
<dbReference type="SMART" id="SM00014">
    <property type="entry name" value="acidPPc"/>
    <property type="match status" value="1"/>
</dbReference>
<dbReference type="Pfam" id="PF01569">
    <property type="entry name" value="PAP2"/>
    <property type="match status" value="1"/>
</dbReference>
<keyword evidence="1" id="KW-0472">Membrane</keyword>
<dbReference type="RefSeq" id="WP_111645148.1">
    <property type="nucleotide sequence ID" value="NZ_QLMH01000006.1"/>
</dbReference>
<evidence type="ECO:0000259" key="2">
    <source>
        <dbReference type="SMART" id="SM00014"/>
    </source>
</evidence>
<dbReference type="InterPro" id="IPR000326">
    <property type="entry name" value="PAP2/HPO"/>
</dbReference>
<reference evidence="3 4" key="1">
    <citation type="submission" date="2018-06" db="EMBL/GenBank/DDBJ databases">
        <title>Genomic Encyclopedia of Type Strains, Phase III (KMG-III): the genomes of soil and plant-associated and newly described type strains.</title>
        <authorList>
            <person name="Whitman W."/>
        </authorList>
    </citation>
    <scope>NUCLEOTIDE SEQUENCE [LARGE SCALE GENOMIC DNA]</scope>
    <source>
        <strain evidence="3 4">CGMCC 1.8979</strain>
    </source>
</reference>
<comment type="caution">
    <text evidence="3">The sequence shown here is derived from an EMBL/GenBank/DDBJ whole genome shotgun (WGS) entry which is preliminary data.</text>
</comment>
<sequence>MSKIFTKKRIVFFVISVFVSLWIIGSLQLGKELWLDQFSFTADKNSLMYSVCTFITFFGSEWGIIAVGLIWLFILVWRKDYIAIAVTLISVIGGNELNEWMKELFARERPLTNILEEGYSFPSGHAMVGFIFYGFIAYLCYTHIPAMKYFARFLVLFIFLIGISRVVLGVHYLSDVIGGFALGYIYLFFCVFLYEKANRRAKLSANQERGVQM</sequence>